<dbReference type="Proteomes" id="UP001221686">
    <property type="component" value="Unassembled WGS sequence"/>
</dbReference>
<comment type="caution">
    <text evidence="1">The sequence shown here is derived from an EMBL/GenBank/DDBJ whole genome shotgun (WGS) entry which is preliminary data.</text>
</comment>
<dbReference type="RefSeq" id="WP_272087692.1">
    <property type="nucleotide sequence ID" value="NZ_JAQNDL010000002.1"/>
</dbReference>
<proteinExistence type="predicted"/>
<gene>
    <name evidence="1" type="ORF">POL25_19920</name>
</gene>
<keyword evidence="2" id="KW-1185">Reference proteome</keyword>
<organism evidence="1 2">
    <name type="scientific">Nannocystis bainbridge</name>
    <dbReference type="NCBI Taxonomy" id="2995303"/>
    <lineage>
        <taxon>Bacteria</taxon>
        <taxon>Pseudomonadati</taxon>
        <taxon>Myxococcota</taxon>
        <taxon>Polyangia</taxon>
        <taxon>Nannocystales</taxon>
        <taxon>Nannocystaceae</taxon>
        <taxon>Nannocystis</taxon>
    </lineage>
</organism>
<protein>
    <submittedName>
        <fullName evidence="1">Uncharacterized protein</fullName>
    </submittedName>
</protein>
<name>A0ABT5E048_9BACT</name>
<dbReference type="EMBL" id="JAQNDL010000002">
    <property type="protein sequence ID" value="MDC0719181.1"/>
    <property type="molecule type" value="Genomic_DNA"/>
</dbReference>
<accession>A0ABT5E048</accession>
<evidence type="ECO:0000313" key="2">
    <source>
        <dbReference type="Proteomes" id="UP001221686"/>
    </source>
</evidence>
<sequence>MQTETYAELEARLTTAVASAAGGDAAAAERLADELEALAKAPPCREGWPRPGSVAYMTFDAFLKVEGAGRAPLERLAGPFLRAIAAHPETLGVPHRFAPATMLGPSAIPLLLALLDRGLRSTSRATIEALGEYNPGNEVGFKLASEAVARLLAYTDGEAVAAGLLGLEWNDERMWLLFRVLTEANALRPGEVEPGAAAALRGLVAGTATISGSGADRLRALLLRAKIIPKSMAPAIRLATLPKQLPQTVAEALALMGTWGLSAADVEAKGPARPREIEALAKQVKPRLPKALTQLLGTHAKLGNRDLGPPARMRALIGELAEMLEEHEEDADEAEMGRGQYDVRGFDPGKKAIPLGTDPSGDLFFLATGAKSAAGTAPVIRFRHDQTLVGTIAADSLGEYVALILARAYARREGLESQLDRLEGRKRTIVSGYKPPKRA</sequence>
<evidence type="ECO:0000313" key="1">
    <source>
        <dbReference type="EMBL" id="MDC0719181.1"/>
    </source>
</evidence>
<reference evidence="1 2" key="1">
    <citation type="submission" date="2022-11" db="EMBL/GenBank/DDBJ databases">
        <title>Minimal conservation of predation-associated metabolite biosynthetic gene clusters underscores biosynthetic potential of Myxococcota including descriptions for ten novel species: Archangium lansinium sp. nov., Myxococcus landrumus sp. nov., Nannocystis bai.</title>
        <authorList>
            <person name="Ahearne A."/>
            <person name="Stevens C."/>
            <person name="Dowd S."/>
        </authorList>
    </citation>
    <scope>NUCLEOTIDE SEQUENCE [LARGE SCALE GENOMIC DNA]</scope>
    <source>
        <strain evidence="1 2">BB15-2</strain>
    </source>
</reference>